<evidence type="ECO:0000256" key="8">
    <source>
        <dbReference type="SAM" id="SignalP"/>
    </source>
</evidence>
<keyword evidence="4" id="KW-0847">Vitamin C</keyword>
<dbReference type="GO" id="GO:0005783">
    <property type="term" value="C:endoplasmic reticulum"/>
    <property type="evidence" value="ECO:0007669"/>
    <property type="project" value="TreeGrafter"/>
</dbReference>
<dbReference type="SUPFAM" id="SSF47473">
    <property type="entry name" value="EF-hand"/>
    <property type="match status" value="1"/>
</dbReference>
<keyword evidence="11" id="KW-1185">Reference proteome</keyword>
<keyword evidence="7" id="KW-0408">Iron</keyword>
<dbReference type="InterPro" id="IPR011992">
    <property type="entry name" value="EF-hand-dom_pair"/>
</dbReference>
<evidence type="ECO:0000256" key="5">
    <source>
        <dbReference type="ARBA" id="ARBA00022964"/>
    </source>
</evidence>
<dbReference type="Pfam" id="PF13640">
    <property type="entry name" value="2OG-FeII_Oxy_3"/>
    <property type="match status" value="1"/>
</dbReference>
<dbReference type="OrthoDB" id="420380at2759"/>
<sequence>MAFHSLSTWSQTVLSCLLLLAAAITTLQEDLEGGTKHLYQNANSDKEDDICVSKDDGQCTKFKRLLRLEGHEVGHIQEVEIQDGKKHLMKTFNMKPLIFEIPDFFTEEECDRIIELAEVQGLQSSVTHNHDRSSGIRLLDRDGDRKLSLTEMRRTIEEGFDLYLVEEDLKKLYSELDLDVNQDGFISKDEMQRVSVPQMKAYLLNLIKEKPVKKSRMSSQTWIYPDRTNDPLVESFQQRISRLTQLPDIMINSNSYFQVVRYGKEGHYNAHHDSGDNFNYPCCHTVEHKKCEICRYATIMVYLNNVEEGGETAFPVANNETYDEEIFRNSGIMNLNQYCKHANLKLFPKKGTAVLWYNHFINETTGWMGSVDKFTWHGGCPVIKGEKWIMNRWIAASPDPKKDLGYS</sequence>
<dbReference type="PROSITE" id="PS00018">
    <property type="entry name" value="EF_HAND_1"/>
    <property type="match status" value="2"/>
</dbReference>
<dbReference type="GO" id="GO:0005506">
    <property type="term" value="F:iron ion binding"/>
    <property type="evidence" value="ECO:0007669"/>
    <property type="project" value="InterPro"/>
</dbReference>
<dbReference type="PROSITE" id="PS51471">
    <property type="entry name" value="FE2OG_OXY"/>
    <property type="match status" value="1"/>
</dbReference>
<evidence type="ECO:0000256" key="1">
    <source>
        <dbReference type="ARBA" id="ARBA00001961"/>
    </source>
</evidence>
<protein>
    <submittedName>
        <fullName evidence="10">Transmembrane prolyl 4-hydroxylase</fullName>
    </submittedName>
</protein>
<dbReference type="InterPro" id="IPR006620">
    <property type="entry name" value="Pro_4_hyd_alph"/>
</dbReference>
<dbReference type="InterPro" id="IPR002048">
    <property type="entry name" value="EF_hand_dom"/>
</dbReference>
<feature type="signal peptide" evidence="8">
    <location>
        <begin position="1"/>
        <end position="28"/>
    </location>
</feature>
<keyword evidence="2" id="KW-0479">Metal-binding</keyword>
<evidence type="ECO:0000256" key="7">
    <source>
        <dbReference type="ARBA" id="ARBA00023004"/>
    </source>
</evidence>
<accession>A0A9Q1C811</accession>
<gene>
    <name evidence="10" type="ORF">HOLleu_14309</name>
</gene>
<dbReference type="SMART" id="SM00702">
    <property type="entry name" value="P4Hc"/>
    <property type="match status" value="1"/>
</dbReference>
<comment type="caution">
    <text evidence="10">The sequence shown here is derived from an EMBL/GenBank/DDBJ whole genome shotgun (WGS) entry which is preliminary data.</text>
</comment>
<reference evidence="10" key="1">
    <citation type="submission" date="2021-10" db="EMBL/GenBank/DDBJ databases">
        <title>Tropical sea cucumber genome reveals ecological adaptation and Cuvierian tubules defense mechanism.</title>
        <authorList>
            <person name="Chen T."/>
        </authorList>
    </citation>
    <scope>NUCLEOTIDE SEQUENCE</scope>
    <source>
        <strain evidence="10">Nanhai2018</strain>
        <tissue evidence="10">Muscle</tissue>
    </source>
</reference>
<dbReference type="CDD" id="cd00051">
    <property type="entry name" value="EFh"/>
    <property type="match status" value="1"/>
</dbReference>
<keyword evidence="10" id="KW-0812">Transmembrane</keyword>
<dbReference type="Gene3D" id="1.10.238.10">
    <property type="entry name" value="EF-hand"/>
    <property type="match status" value="1"/>
</dbReference>
<dbReference type="GO" id="GO:0004656">
    <property type="term" value="F:procollagen-proline 4-dioxygenase activity"/>
    <property type="evidence" value="ECO:0007669"/>
    <property type="project" value="TreeGrafter"/>
</dbReference>
<dbReference type="GO" id="GO:0005509">
    <property type="term" value="F:calcium ion binding"/>
    <property type="evidence" value="ECO:0007669"/>
    <property type="project" value="InterPro"/>
</dbReference>
<keyword evidence="10" id="KW-0472">Membrane</keyword>
<evidence type="ECO:0000256" key="4">
    <source>
        <dbReference type="ARBA" id="ARBA00022896"/>
    </source>
</evidence>
<proteinExistence type="predicted"/>
<keyword evidence="8" id="KW-0732">Signal</keyword>
<evidence type="ECO:0000313" key="11">
    <source>
        <dbReference type="Proteomes" id="UP001152320"/>
    </source>
</evidence>
<dbReference type="GO" id="GO:0031418">
    <property type="term" value="F:L-ascorbic acid binding"/>
    <property type="evidence" value="ECO:0007669"/>
    <property type="project" value="UniProtKB-KW"/>
</dbReference>
<comment type="cofactor">
    <cofactor evidence="1">
        <name>L-ascorbate</name>
        <dbReference type="ChEBI" id="CHEBI:38290"/>
    </cofactor>
</comment>
<dbReference type="Gene3D" id="2.60.120.620">
    <property type="entry name" value="q2cbj1_9rhob like domain"/>
    <property type="match status" value="1"/>
</dbReference>
<dbReference type="AlphaFoldDB" id="A0A9Q1C811"/>
<dbReference type="PANTHER" id="PTHR10869">
    <property type="entry name" value="PROLYL 4-HYDROXYLASE ALPHA SUBUNIT"/>
    <property type="match status" value="1"/>
</dbReference>
<keyword evidence="3" id="KW-0106">Calcium</keyword>
<evidence type="ECO:0000256" key="6">
    <source>
        <dbReference type="ARBA" id="ARBA00023002"/>
    </source>
</evidence>
<feature type="domain" description="Fe2OG dioxygenase" evidence="9">
    <location>
        <begin position="252"/>
        <end position="396"/>
    </location>
</feature>
<evidence type="ECO:0000256" key="2">
    <source>
        <dbReference type="ARBA" id="ARBA00022723"/>
    </source>
</evidence>
<dbReference type="EMBL" id="JAIZAY010000006">
    <property type="protein sequence ID" value="KAJ8040105.1"/>
    <property type="molecule type" value="Genomic_DNA"/>
</dbReference>
<evidence type="ECO:0000259" key="9">
    <source>
        <dbReference type="PROSITE" id="PS51471"/>
    </source>
</evidence>
<dbReference type="PANTHER" id="PTHR10869:SF246">
    <property type="entry name" value="TRANSMEMBRANE PROLYL 4-HYDROXYLASE"/>
    <property type="match status" value="1"/>
</dbReference>
<dbReference type="Pfam" id="PF13202">
    <property type="entry name" value="EF-hand_5"/>
    <property type="match status" value="1"/>
</dbReference>
<dbReference type="InterPro" id="IPR005123">
    <property type="entry name" value="Oxoglu/Fe-dep_dioxygenase_dom"/>
</dbReference>
<dbReference type="InterPro" id="IPR045054">
    <property type="entry name" value="P4HA-like"/>
</dbReference>
<feature type="chain" id="PRO_5040117340" evidence="8">
    <location>
        <begin position="29"/>
        <end position="407"/>
    </location>
</feature>
<keyword evidence="5" id="KW-0223">Dioxygenase</keyword>
<keyword evidence="6" id="KW-0560">Oxidoreductase</keyword>
<organism evidence="10 11">
    <name type="scientific">Holothuria leucospilota</name>
    <name type="common">Black long sea cucumber</name>
    <name type="synonym">Mertensiothuria leucospilota</name>
    <dbReference type="NCBI Taxonomy" id="206669"/>
    <lineage>
        <taxon>Eukaryota</taxon>
        <taxon>Metazoa</taxon>
        <taxon>Echinodermata</taxon>
        <taxon>Eleutherozoa</taxon>
        <taxon>Echinozoa</taxon>
        <taxon>Holothuroidea</taxon>
        <taxon>Aspidochirotacea</taxon>
        <taxon>Aspidochirotida</taxon>
        <taxon>Holothuriidae</taxon>
        <taxon>Holothuria</taxon>
    </lineage>
</organism>
<dbReference type="InterPro" id="IPR018247">
    <property type="entry name" value="EF_Hand_1_Ca_BS"/>
</dbReference>
<evidence type="ECO:0000256" key="3">
    <source>
        <dbReference type="ARBA" id="ARBA00022837"/>
    </source>
</evidence>
<name>A0A9Q1C811_HOLLE</name>
<evidence type="ECO:0000313" key="10">
    <source>
        <dbReference type="EMBL" id="KAJ8040105.1"/>
    </source>
</evidence>
<dbReference type="Proteomes" id="UP001152320">
    <property type="component" value="Chromosome 6"/>
</dbReference>
<dbReference type="InterPro" id="IPR044862">
    <property type="entry name" value="Pro_4_hyd_alph_FE2OG_OXY"/>
</dbReference>